<feature type="transmembrane region" description="Helical" evidence="2">
    <location>
        <begin position="239"/>
        <end position="258"/>
    </location>
</feature>
<organism evidence="4 5">
    <name type="scientific">Agrocybe pediades</name>
    <dbReference type="NCBI Taxonomy" id="84607"/>
    <lineage>
        <taxon>Eukaryota</taxon>
        <taxon>Fungi</taxon>
        <taxon>Dikarya</taxon>
        <taxon>Basidiomycota</taxon>
        <taxon>Agaricomycotina</taxon>
        <taxon>Agaricomycetes</taxon>
        <taxon>Agaricomycetidae</taxon>
        <taxon>Agaricales</taxon>
        <taxon>Agaricineae</taxon>
        <taxon>Strophariaceae</taxon>
        <taxon>Agrocybe</taxon>
    </lineage>
</organism>
<protein>
    <recommendedName>
        <fullName evidence="3">DUF6533 domain-containing protein</fullName>
    </recommendedName>
</protein>
<dbReference type="InterPro" id="IPR045340">
    <property type="entry name" value="DUF6533"/>
</dbReference>
<dbReference type="AlphaFoldDB" id="A0A8H4QKZ2"/>
<evidence type="ECO:0000259" key="3">
    <source>
        <dbReference type="Pfam" id="PF20151"/>
    </source>
</evidence>
<accession>A0A8H4QKZ2</accession>
<name>A0A8H4QKZ2_9AGAR</name>
<keyword evidence="2" id="KW-0472">Membrane</keyword>
<evidence type="ECO:0000256" key="2">
    <source>
        <dbReference type="SAM" id="Phobius"/>
    </source>
</evidence>
<reference evidence="4 5" key="1">
    <citation type="submission" date="2019-12" db="EMBL/GenBank/DDBJ databases">
        <authorList>
            <person name="Floudas D."/>
            <person name="Bentzer J."/>
            <person name="Ahren D."/>
            <person name="Johansson T."/>
            <person name="Persson P."/>
            <person name="Tunlid A."/>
        </authorList>
    </citation>
    <scope>NUCLEOTIDE SEQUENCE [LARGE SCALE GENOMIC DNA]</scope>
    <source>
        <strain evidence="4 5">CBS 102.39</strain>
    </source>
</reference>
<feature type="transmembrane region" description="Helical" evidence="2">
    <location>
        <begin position="210"/>
        <end position="227"/>
    </location>
</feature>
<gene>
    <name evidence="4" type="ORF">D9613_011760</name>
</gene>
<feature type="transmembrane region" description="Helical" evidence="2">
    <location>
        <begin position="168"/>
        <end position="190"/>
    </location>
</feature>
<evidence type="ECO:0000313" key="4">
    <source>
        <dbReference type="EMBL" id="KAF4612783.1"/>
    </source>
</evidence>
<dbReference type="Proteomes" id="UP000521872">
    <property type="component" value="Unassembled WGS sequence"/>
</dbReference>
<dbReference type="Pfam" id="PF20151">
    <property type="entry name" value="DUF6533"/>
    <property type="match status" value="1"/>
</dbReference>
<keyword evidence="2" id="KW-0812">Transmembrane</keyword>
<evidence type="ECO:0000256" key="1">
    <source>
        <dbReference type="SAM" id="MobiDB-lite"/>
    </source>
</evidence>
<dbReference type="EMBL" id="JAACJL010000047">
    <property type="protein sequence ID" value="KAF4612783.1"/>
    <property type="molecule type" value="Genomic_DNA"/>
</dbReference>
<feature type="region of interest" description="Disordered" evidence="1">
    <location>
        <begin position="269"/>
        <end position="294"/>
    </location>
</feature>
<proteinExistence type="predicted"/>
<keyword evidence="2" id="KW-1133">Transmembrane helix</keyword>
<sequence length="294" mass="31948">MATTIATGSVGGIVSPQAVTFVSFSALAVQAWDLIVHLGDEVEYIWRGKFTLIKVVYFTARYVILAGHCIDQVLTSHHEKRMYQASRICPAIYIYKSIVAVLALKMFEMVLFLQGYTYNHRSFNAKRLLFIVFSLTSTIQTIGLVLIIRKLSKSTICAPQKSSNSGMAILAIGAGVFQLAILSTTVARNMAEGQPASQYKSPTSSIPMEGELATGALLVSSISLLLYECSREDKIGVSNAAYAWFLACLSIAATRLILEMAKVAAADLPPEDPHAHDEASIPLVPLSDPTQDQQ</sequence>
<feature type="domain" description="DUF6533" evidence="3">
    <location>
        <begin position="22"/>
        <end position="65"/>
    </location>
</feature>
<comment type="caution">
    <text evidence="4">The sequence shown here is derived from an EMBL/GenBank/DDBJ whole genome shotgun (WGS) entry which is preliminary data.</text>
</comment>
<feature type="transmembrane region" description="Helical" evidence="2">
    <location>
        <begin position="94"/>
        <end position="116"/>
    </location>
</feature>
<feature type="transmembrane region" description="Helical" evidence="2">
    <location>
        <begin position="128"/>
        <end position="148"/>
    </location>
</feature>
<evidence type="ECO:0000313" key="5">
    <source>
        <dbReference type="Proteomes" id="UP000521872"/>
    </source>
</evidence>
<keyword evidence="5" id="KW-1185">Reference proteome</keyword>